<name>A0AAW0SLA1_SCYPA</name>
<keyword evidence="2" id="KW-1185">Reference proteome</keyword>
<evidence type="ECO:0000313" key="1">
    <source>
        <dbReference type="EMBL" id="KAK8375546.1"/>
    </source>
</evidence>
<gene>
    <name evidence="1" type="ORF">O3P69_008397</name>
</gene>
<reference evidence="1 2" key="1">
    <citation type="submission" date="2023-03" db="EMBL/GenBank/DDBJ databases">
        <title>High-quality genome of Scylla paramamosain provides insights in environmental adaptation.</title>
        <authorList>
            <person name="Zhang L."/>
        </authorList>
    </citation>
    <scope>NUCLEOTIDE SEQUENCE [LARGE SCALE GENOMIC DNA]</scope>
    <source>
        <strain evidence="1">LZ_2023a</strain>
        <tissue evidence="1">Muscle</tissue>
    </source>
</reference>
<accession>A0AAW0SLA1</accession>
<organism evidence="1 2">
    <name type="scientific">Scylla paramamosain</name>
    <name type="common">Mud crab</name>
    <dbReference type="NCBI Taxonomy" id="85552"/>
    <lineage>
        <taxon>Eukaryota</taxon>
        <taxon>Metazoa</taxon>
        <taxon>Ecdysozoa</taxon>
        <taxon>Arthropoda</taxon>
        <taxon>Crustacea</taxon>
        <taxon>Multicrustacea</taxon>
        <taxon>Malacostraca</taxon>
        <taxon>Eumalacostraca</taxon>
        <taxon>Eucarida</taxon>
        <taxon>Decapoda</taxon>
        <taxon>Pleocyemata</taxon>
        <taxon>Brachyura</taxon>
        <taxon>Eubrachyura</taxon>
        <taxon>Portunoidea</taxon>
        <taxon>Portunidae</taxon>
        <taxon>Portuninae</taxon>
        <taxon>Scylla</taxon>
    </lineage>
</organism>
<comment type="caution">
    <text evidence="1">The sequence shown here is derived from an EMBL/GenBank/DDBJ whole genome shotgun (WGS) entry which is preliminary data.</text>
</comment>
<dbReference type="EMBL" id="JARAKH010000049">
    <property type="protein sequence ID" value="KAK8375546.1"/>
    <property type="molecule type" value="Genomic_DNA"/>
</dbReference>
<protein>
    <submittedName>
        <fullName evidence="1">Uncharacterized protein</fullName>
    </submittedName>
</protein>
<dbReference type="Proteomes" id="UP001487740">
    <property type="component" value="Unassembled WGS sequence"/>
</dbReference>
<sequence length="133" mass="15149">MKVYAIDKNLKIACIAIEPETDSTYTQAYFWTEHRYMESGHSYMPCDRDFSYLELKLCGLQVYTPAHYITIMEAASNKRPFIVVPMDSTQFFYFDILGGSVSKAKQARLSFKAAKVIKTSGGTQGHCSEEGFW</sequence>
<proteinExistence type="predicted"/>
<dbReference type="AlphaFoldDB" id="A0AAW0SLA1"/>
<evidence type="ECO:0000313" key="2">
    <source>
        <dbReference type="Proteomes" id="UP001487740"/>
    </source>
</evidence>